<proteinExistence type="predicted"/>
<organism evidence="1 2">
    <name type="scientific">Romanomermis culicivorax</name>
    <name type="common">Nematode worm</name>
    <dbReference type="NCBI Taxonomy" id="13658"/>
    <lineage>
        <taxon>Eukaryota</taxon>
        <taxon>Metazoa</taxon>
        <taxon>Ecdysozoa</taxon>
        <taxon>Nematoda</taxon>
        <taxon>Enoplea</taxon>
        <taxon>Dorylaimia</taxon>
        <taxon>Mermithida</taxon>
        <taxon>Mermithoidea</taxon>
        <taxon>Mermithidae</taxon>
        <taxon>Romanomermis</taxon>
    </lineage>
</organism>
<evidence type="ECO:0000313" key="1">
    <source>
        <dbReference type="Proteomes" id="UP000887565"/>
    </source>
</evidence>
<dbReference type="Proteomes" id="UP000887565">
    <property type="component" value="Unplaced"/>
</dbReference>
<name>A0A915J367_ROMCU</name>
<protein>
    <submittedName>
        <fullName evidence="2">Uncharacterized protein</fullName>
    </submittedName>
</protein>
<dbReference type="AlphaFoldDB" id="A0A915J367"/>
<accession>A0A915J367</accession>
<sequence>MAGSEIAGAEMASAKMTHPGRYNLLTLTECATPCGPADTPRLLARILANAFSAESARSINFCLVGIWVVWHGPVERAAWAGRYTDILKTFLELQLFLFHFHPIAVDQSVLHPIVVHHLSDGRSFGIIQSCLNFL</sequence>
<dbReference type="WBParaSite" id="nRc.2.0.1.t20564-RA">
    <property type="protein sequence ID" value="nRc.2.0.1.t20564-RA"/>
    <property type="gene ID" value="nRc.2.0.1.g20564"/>
</dbReference>
<evidence type="ECO:0000313" key="2">
    <source>
        <dbReference type="WBParaSite" id="nRc.2.0.1.t20564-RA"/>
    </source>
</evidence>
<keyword evidence="1" id="KW-1185">Reference proteome</keyword>
<reference evidence="2" key="1">
    <citation type="submission" date="2022-11" db="UniProtKB">
        <authorList>
            <consortium name="WormBaseParasite"/>
        </authorList>
    </citation>
    <scope>IDENTIFICATION</scope>
</reference>